<dbReference type="PRINTS" id="PR00690">
    <property type="entry name" value="ADHESNFAMILY"/>
</dbReference>
<keyword evidence="3" id="KW-0732">Signal</keyword>
<gene>
    <name evidence="5" type="ORF">CG710_011495</name>
</gene>
<evidence type="ECO:0000256" key="2">
    <source>
        <dbReference type="ARBA" id="ARBA00022448"/>
    </source>
</evidence>
<dbReference type="Proteomes" id="UP000216411">
    <property type="component" value="Unassembled WGS sequence"/>
</dbReference>
<dbReference type="InterPro" id="IPR006129">
    <property type="entry name" value="AdhesinB"/>
</dbReference>
<dbReference type="CDD" id="cd01017">
    <property type="entry name" value="AdcA"/>
    <property type="match status" value="1"/>
</dbReference>
<comment type="caution">
    <text evidence="5">The sequence shown here is derived from an EMBL/GenBank/DDBJ whole genome shotgun (WGS) entry which is preliminary data.</text>
</comment>
<keyword evidence="2 4" id="KW-0813">Transport</keyword>
<dbReference type="PANTHER" id="PTHR42953:SF3">
    <property type="entry name" value="HIGH-AFFINITY ZINC UPTAKE SYSTEM PROTEIN ZNUA"/>
    <property type="match status" value="1"/>
</dbReference>
<dbReference type="OrthoDB" id="9810636at2"/>
<dbReference type="PROSITE" id="PS51257">
    <property type="entry name" value="PROKAR_LIPOPROTEIN"/>
    <property type="match status" value="1"/>
</dbReference>
<dbReference type="PRINTS" id="PR00691">
    <property type="entry name" value="ADHESINB"/>
</dbReference>
<proteinExistence type="inferred from homology"/>
<organism evidence="5 6">
    <name type="scientific">Lachnotalea glycerini</name>
    <dbReference type="NCBI Taxonomy" id="1763509"/>
    <lineage>
        <taxon>Bacteria</taxon>
        <taxon>Bacillati</taxon>
        <taxon>Bacillota</taxon>
        <taxon>Clostridia</taxon>
        <taxon>Lachnospirales</taxon>
        <taxon>Lachnospiraceae</taxon>
        <taxon>Lachnotalea</taxon>
    </lineage>
</organism>
<evidence type="ECO:0000256" key="3">
    <source>
        <dbReference type="ARBA" id="ARBA00022729"/>
    </source>
</evidence>
<comment type="similarity">
    <text evidence="1 4">Belongs to the bacterial solute-binding protein 9 family.</text>
</comment>
<dbReference type="SUPFAM" id="SSF53807">
    <property type="entry name" value="Helical backbone' metal receptor"/>
    <property type="match status" value="1"/>
</dbReference>
<dbReference type="InterPro" id="IPR050492">
    <property type="entry name" value="Bact_metal-bind_prot9"/>
</dbReference>
<dbReference type="GO" id="GO:0046872">
    <property type="term" value="F:metal ion binding"/>
    <property type="evidence" value="ECO:0007669"/>
    <property type="project" value="InterPro"/>
</dbReference>
<evidence type="ECO:0000256" key="4">
    <source>
        <dbReference type="RuleBase" id="RU003512"/>
    </source>
</evidence>
<dbReference type="Pfam" id="PF01297">
    <property type="entry name" value="ZnuA"/>
    <property type="match status" value="1"/>
</dbReference>
<dbReference type="GO" id="GO:0030001">
    <property type="term" value="P:metal ion transport"/>
    <property type="evidence" value="ECO:0007669"/>
    <property type="project" value="InterPro"/>
</dbReference>
<protein>
    <submittedName>
        <fullName evidence="5">ABC transporter substrate-binding protein</fullName>
    </submittedName>
</protein>
<evidence type="ECO:0000313" key="6">
    <source>
        <dbReference type="Proteomes" id="UP000216411"/>
    </source>
</evidence>
<keyword evidence="6" id="KW-1185">Reference proteome</keyword>
<evidence type="ECO:0000313" key="5">
    <source>
        <dbReference type="EMBL" id="RDY31115.1"/>
    </source>
</evidence>
<dbReference type="AlphaFoldDB" id="A0A371JEF9"/>
<dbReference type="GO" id="GO:0007155">
    <property type="term" value="P:cell adhesion"/>
    <property type="evidence" value="ECO:0007669"/>
    <property type="project" value="InterPro"/>
</dbReference>
<dbReference type="InterPro" id="IPR006127">
    <property type="entry name" value="ZnuA-like"/>
</dbReference>
<dbReference type="EMBL" id="NOKA02000022">
    <property type="protein sequence ID" value="RDY31115.1"/>
    <property type="molecule type" value="Genomic_DNA"/>
</dbReference>
<dbReference type="PANTHER" id="PTHR42953">
    <property type="entry name" value="HIGH-AFFINITY ZINC UPTAKE SYSTEM PROTEIN ZNUA-RELATED"/>
    <property type="match status" value="1"/>
</dbReference>
<dbReference type="Gene3D" id="3.40.50.1980">
    <property type="entry name" value="Nitrogenase molybdenum iron protein domain"/>
    <property type="match status" value="2"/>
</dbReference>
<accession>A0A371JEF9</accession>
<evidence type="ECO:0000256" key="1">
    <source>
        <dbReference type="ARBA" id="ARBA00011028"/>
    </source>
</evidence>
<reference evidence="5 6" key="1">
    <citation type="journal article" date="2017" name="Genome Announc.">
        <title>Draft Genome Sequence of a Sporulating and Motile Strain of Lachnotalea glycerini Isolated from Water in Quebec City, Canada.</title>
        <authorList>
            <person name="Maheux A.F."/>
            <person name="Boudreau D.K."/>
            <person name="Berube E."/>
            <person name="Boissinot M."/>
            <person name="Raymond F."/>
            <person name="Brodeur S."/>
            <person name="Corbeil J."/>
            <person name="Isabel S."/>
            <person name="Omar R.F."/>
            <person name="Bergeron M.G."/>
        </authorList>
    </citation>
    <scope>NUCLEOTIDE SEQUENCE [LARGE SCALE GENOMIC DNA]</scope>
    <source>
        <strain evidence="5 6">CCRI-19302</strain>
    </source>
</reference>
<dbReference type="InterPro" id="IPR006128">
    <property type="entry name" value="Lipoprotein_PsaA-like"/>
</dbReference>
<sequence>MNKGYGLLIFLGVLLAMLGGCASNDKKQEDGKLKIYTSFYTMYDFTSKIAGDKAEVVNLVENGTEPHDWEPSTTDMTKLEEADMLVYNGAGMEHWIEQVTSSLENNIVLVEASNGVELISDELSQGNSDPHVWLDAKNAKIEMENIKNALVKIDEENAQYYESNYEKYATMFDELDSELTNRLGALKSKNIIVSHEAFSYLCKAYGLTQVSIGDLEADAEPDANRIAQIVEFAKTNQVKTIFFEELVSPKVANVIANEVGADTAVLNPVEGLTEDQMDAGEDYFSIMRSNMDALEKALN</sequence>
<name>A0A371JEF9_9FIRM</name>